<dbReference type="SUPFAM" id="SSF53335">
    <property type="entry name" value="S-adenosyl-L-methionine-dependent methyltransferases"/>
    <property type="match status" value="1"/>
</dbReference>
<dbReference type="STRING" id="1122997.GCA_000425285_00573"/>
<evidence type="ECO:0000256" key="2">
    <source>
        <dbReference type="ARBA" id="ARBA00022679"/>
    </source>
</evidence>
<dbReference type="CDD" id="cd02440">
    <property type="entry name" value="AdoMet_MTases"/>
    <property type="match status" value="1"/>
</dbReference>
<dbReference type="RefSeq" id="WP_028702376.1">
    <property type="nucleotide sequence ID" value="NZ_LR134473.1"/>
</dbReference>
<evidence type="ECO:0000313" key="5">
    <source>
        <dbReference type="Proteomes" id="UP000277858"/>
    </source>
</evidence>
<organism evidence="4 5">
    <name type="scientific">Acidipropionibacterium jensenii</name>
    <dbReference type="NCBI Taxonomy" id="1749"/>
    <lineage>
        <taxon>Bacteria</taxon>
        <taxon>Bacillati</taxon>
        <taxon>Actinomycetota</taxon>
        <taxon>Actinomycetes</taxon>
        <taxon>Propionibacteriales</taxon>
        <taxon>Propionibacteriaceae</taxon>
        <taxon>Acidipropionibacterium</taxon>
    </lineage>
</organism>
<feature type="region of interest" description="Disordered" evidence="3">
    <location>
        <begin position="1"/>
        <end position="26"/>
    </location>
</feature>
<keyword evidence="2 4" id="KW-0808">Transferase</keyword>
<dbReference type="Proteomes" id="UP000277858">
    <property type="component" value="Chromosome"/>
</dbReference>
<proteinExistence type="predicted"/>
<name>A0A448P2I3_9ACTN</name>
<dbReference type="EMBL" id="LR134473">
    <property type="protein sequence ID" value="VEI04422.1"/>
    <property type="molecule type" value="Genomic_DNA"/>
</dbReference>
<dbReference type="NCBIfam" id="TIGR00095">
    <property type="entry name" value="16S rRNA (guanine(966)-N(2))-methyltransferase RsmD"/>
    <property type="match status" value="1"/>
</dbReference>
<sequence length="198" mass="20903">MTRIIAGRAGGRRLRTPDGDSTRPTSDRVREAFFSSLAAWNGTSDQPADTQLEGQSVLDLFAGSGAVGLEAASRGAARVVAVDKNPRTAALIRTNARTCGLADRLTAVAAGAERYLAGGLQTDPFDVIWFDPPYAADADQLDALIAEAVGAFLAPDGLIAVERSARGRAPVMPEGLDSWTNRYGETVVHLAQPTREHS</sequence>
<dbReference type="Gene3D" id="3.40.50.150">
    <property type="entry name" value="Vaccinia Virus protein VP39"/>
    <property type="match status" value="1"/>
</dbReference>
<dbReference type="PIRSF" id="PIRSF004553">
    <property type="entry name" value="CHP00095"/>
    <property type="match status" value="1"/>
</dbReference>
<keyword evidence="1 4" id="KW-0489">Methyltransferase</keyword>
<dbReference type="PANTHER" id="PTHR43542">
    <property type="entry name" value="METHYLTRANSFERASE"/>
    <property type="match status" value="1"/>
</dbReference>
<gene>
    <name evidence="4" type="primary">rsmD</name>
    <name evidence="4" type="ORF">NCTC13652_02654</name>
</gene>
<evidence type="ECO:0000256" key="1">
    <source>
        <dbReference type="ARBA" id="ARBA00022603"/>
    </source>
</evidence>
<dbReference type="InterPro" id="IPR029063">
    <property type="entry name" value="SAM-dependent_MTases_sf"/>
</dbReference>
<protein>
    <submittedName>
        <fullName evidence="4">Ribosomal RNA small subunit methyltransferase D</fullName>
        <ecNumber evidence="4">2.1.1.171</ecNumber>
    </submittedName>
</protein>
<evidence type="ECO:0000256" key="3">
    <source>
        <dbReference type="SAM" id="MobiDB-lite"/>
    </source>
</evidence>
<evidence type="ECO:0000313" key="4">
    <source>
        <dbReference type="EMBL" id="VEI04422.1"/>
    </source>
</evidence>
<reference evidence="4 5" key="1">
    <citation type="submission" date="2018-12" db="EMBL/GenBank/DDBJ databases">
        <authorList>
            <consortium name="Pathogen Informatics"/>
        </authorList>
    </citation>
    <scope>NUCLEOTIDE SEQUENCE [LARGE SCALE GENOMIC DNA]</scope>
    <source>
        <strain evidence="4 5">NCTC13652</strain>
    </source>
</reference>
<dbReference type="PROSITE" id="PS00092">
    <property type="entry name" value="N6_MTASE"/>
    <property type="match status" value="1"/>
</dbReference>
<dbReference type="EC" id="2.1.1.171" evidence="4"/>
<dbReference type="OrthoDB" id="9803017at2"/>
<feature type="compositionally biased region" description="Basic and acidic residues" evidence="3">
    <location>
        <begin position="15"/>
        <end position="26"/>
    </location>
</feature>
<dbReference type="GO" id="GO:0052913">
    <property type="term" value="F:16S rRNA (guanine(966)-N(2))-methyltransferase activity"/>
    <property type="evidence" value="ECO:0007669"/>
    <property type="project" value="UniProtKB-EC"/>
</dbReference>
<accession>A0A448P2I3</accession>
<dbReference type="GO" id="GO:0003676">
    <property type="term" value="F:nucleic acid binding"/>
    <property type="evidence" value="ECO:0007669"/>
    <property type="project" value="InterPro"/>
</dbReference>
<dbReference type="InterPro" id="IPR002052">
    <property type="entry name" value="DNA_methylase_N6_adenine_CS"/>
</dbReference>
<dbReference type="InterPro" id="IPR004398">
    <property type="entry name" value="RNA_MeTrfase_RsmD"/>
</dbReference>
<dbReference type="Pfam" id="PF03602">
    <property type="entry name" value="Cons_hypoth95"/>
    <property type="match status" value="1"/>
</dbReference>
<dbReference type="AlphaFoldDB" id="A0A448P2I3"/>
<dbReference type="PANTHER" id="PTHR43542:SF1">
    <property type="entry name" value="METHYLTRANSFERASE"/>
    <property type="match status" value="1"/>
</dbReference>
<keyword evidence="5" id="KW-1185">Reference proteome</keyword>